<dbReference type="InterPro" id="IPR050268">
    <property type="entry name" value="NADH-dep_flavin_reductase"/>
</dbReference>
<protein>
    <submittedName>
        <fullName evidence="3">Flavin reductase family protein</fullName>
    </submittedName>
</protein>
<evidence type="ECO:0000259" key="2">
    <source>
        <dbReference type="SMART" id="SM00903"/>
    </source>
</evidence>
<name>A0ABP3DT91_9ACTN</name>
<dbReference type="SMART" id="SM00903">
    <property type="entry name" value="Flavin_Reduct"/>
    <property type="match status" value="1"/>
</dbReference>
<comment type="caution">
    <text evidence="3">The sequence shown here is derived from an EMBL/GenBank/DDBJ whole genome shotgun (WGS) entry which is preliminary data.</text>
</comment>
<dbReference type="EMBL" id="BAAAGX010000009">
    <property type="protein sequence ID" value="GAA0238354.1"/>
    <property type="molecule type" value="Genomic_DNA"/>
</dbReference>
<dbReference type="PANTHER" id="PTHR30466">
    <property type="entry name" value="FLAVIN REDUCTASE"/>
    <property type="match status" value="1"/>
</dbReference>
<sequence length="168" mass="17531">MLRVERAGVKELLTDEMKSAFRRYPTGVAVISAIGPDGPVGLTASSVASVSVAPPALSFSVMSTPTATAILAASSVVVHLLGAKHVDLAHEFSHPAGRRFTPEQGWETLPSGEPVLPDAPAALRAAPLHLVPVGDSTLVVASVLEVFHGPDDGPLVYHRRKFVTEGIS</sequence>
<accession>A0ABP3DT91</accession>
<dbReference type="Gene3D" id="2.30.110.10">
    <property type="entry name" value="Electron Transport, Fmn-binding Protein, Chain A"/>
    <property type="match status" value="1"/>
</dbReference>
<keyword evidence="1" id="KW-0560">Oxidoreductase</keyword>
<evidence type="ECO:0000313" key="4">
    <source>
        <dbReference type="Proteomes" id="UP001500967"/>
    </source>
</evidence>
<evidence type="ECO:0000313" key="3">
    <source>
        <dbReference type="EMBL" id="GAA0238354.1"/>
    </source>
</evidence>
<dbReference type="InterPro" id="IPR012349">
    <property type="entry name" value="Split_barrel_FMN-bd"/>
</dbReference>
<keyword evidence="4" id="KW-1185">Reference proteome</keyword>
<dbReference type="PANTHER" id="PTHR30466:SF1">
    <property type="entry name" value="FMN REDUCTASE (NADH) RUTF"/>
    <property type="match status" value="1"/>
</dbReference>
<dbReference type="Proteomes" id="UP001500967">
    <property type="component" value="Unassembled WGS sequence"/>
</dbReference>
<feature type="domain" description="Flavin reductase like" evidence="2">
    <location>
        <begin position="21"/>
        <end position="164"/>
    </location>
</feature>
<gene>
    <name evidence="3" type="ORF">GCM10009539_24560</name>
</gene>
<reference evidence="4" key="1">
    <citation type="journal article" date="2019" name="Int. J. Syst. Evol. Microbiol.">
        <title>The Global Catalogue of Microorganisms (GCM) 10K type strain sequencing project: providing services to taxonomists for standard genome sequencing and annotation.</title>
        <authorList>
            <consortium name="The Broad Institute Genomics Platform"/>
            <consortium name="The Broad Institute Genome Sequencing Center for Infectious Disease"/>
            <person name="Wu L."/>
            <person name="Ma J."/>
        </authorList>
    </citation>
    <scope>NUCLEOTIDE SEQUENCE [LARGE SCALE GENOMIC DNA]</scope>
    <source>
        <strain evidence="4">JCM 10425</strain>
    </source>
</reference>
<organism evidence="3 4">
    <name type="scientific">Cryptosporangium japonicum</name>
    <dbReference type="NCBI Taxonomy" id="80872"/>
    <lineage>
        <taxon>Bacteria</taxon>
        <taxon>Bacillati</taxon>
        <taxon>Actinomycetota</taxon>
        <taxon>Actinomycetes</taxon>
        <taxon>Cryptosporangiales</taxon>
        <taxon>Cryptosporangiaceae</taxon>
        <taxon>Cryptosporangium</taxon>
    </lineage>
</organism>
<dbReference type="SUPFAM" id="SSF50475">
    <property type="entry name" value="FMN-binding split barrel"/>
    <property type="match status" value="1"/>
</dbReference>
<proteinExistence type="predicted"/>
<evidence type="ECO:0000256" key="1">
    <source>
        <dbReference type="ARBA" id="ARBA00023002"/>
    </source>
</evidence>
<dbReference type="InterPro" id="IPR002563">
    <property type="entry name" value="Flavin_Rdtase-like_dom"/>
</dbReference>
<dbReference type="Pfam" id="PF01613">
    <property type="entry name" value="Flavin_Reduct"/>
    <property type="match status" value="1"/>
</dbReference>